<dbReference type="PROSITE" id="PS50011">
    <property type="entry name" value="PROTEIN_KINASE_DOM"/>
    <property type="match status" value="1"/>
</dbReference>
<keyword evidence="2" id="KW-0808">Transferase</keyword>
<dbReference type="InterPro" id="IPR001245">
    <property type="entry name" value="Ser-Thr/Tyr_kinase_cat_dom"/>
</dbReference>
<feature type="domain" description="Protein kinase" evidence="6">
    <location>
        <begin position="21"/>
        <end position="267"/>
    </location>
</feature>
<accession>A0A4U5MEW7</accession>
<dbReference type="PANTHER" id="PTHR11584:SF394">
    <property type="entry name" value="APOPTOTIC SIGNAL-REGULATING KINASE 1, ISOFORM C"/>
    <property type="match status" value="1"/>
</dbReference>
<dbReference type="STRING" id="34508.A0A4U5MEW7"/>
<evidence type="ECO:0000256" key="4">
    <source>
        <dbReference type="ARBA" id="ARBA00022777"/>
    </source>
</evidence>
<evidence type="ECO:0000256" key="5">
    <source>
        <dbReference type="ARBA" id="ARBA00022840"/>
    </source>
</evidence>
<keyword evidence="1" id="KW-0723">Serine/threonine-protein kinase</keyword>
<dbReference type="AlphaFoldDB" id="A0A4U5MEW7"/>
<dbReference type="SMART" id="SM00220">
    <property type="entry name" value="S_TKc"/>
    <property type="match status" value="1"/>
</dbReference>
<comment type="caution">
    <text evidence="7">The sequence shown here is derived from an EMBL/GenBank/DDBJ whole genome shotgun (WGS) entry which is preliminary data.</text>
</comment>
<dbReference type="PANTHER" id="PTHR11584">
    <property type="entry name" value="SERINE/THREONINE PROTEIN KINASE"/>
    <property type="match status" value="1"/>
</dbReference>
<dbReference type="EMBL" id="AZBU02000008">
    <property type="protein sequence ID" value="TKR67728.1"/>
    <property type="molecule type" value="Genomic_DNA"/>
</dbReference>
<dbReference type="Gene3D" id="1.10.510.10">
    <property type="entry name" value="Transferase(Phosphotransferase) domain 1"/>
    <property type="match status" value="1"/>
</dbReference>
<protein>
    <recommendedName>
        <fullName evidence="6">Protein kinase domain-containing protein</fullName>
    </recommendedName>
</protein>
<dbReference type="GO" id="GO:0004674">
    <property type="term" value="F:protein serine/threonine kinase activity"/>
    <property type="evidence" value="ECO:0007669"/>
    <property type="project" value="UniProtKB-KW"/>
</dbReference>
<keyword evidence="5" id="KW-0067">ATP-binding</keyword>
<evidence type="ECO:0000313" key="8">
    <source>
        <dbReference type="Proteomes" id="UP000298663"/>
    </source>
</evidence>
<reference evidence="7 8" key="1">
    <citation type="journal article" date="2015" name="Genome Biol.">
        <title>Comparative genomics of Steinernema reveals deeply conserved gene regulatory networks.</title>
        <authorList>
            <person name="Dillman A.R."/>
            <person name="Macchietto M."/>
            <person name="Porter C.F."/>
            <person name="Rogers A."/>
            <person name="Williams B."/>
            <person name="Antoshechkin I."/>
            <person name="Lee M.M."/>
            <person name="Goodwin Z."/>
            <person name="Lu X."/>
            <person name="Lewis E.E."/>
            <person name="Goodrich-Blair H."/>
            <person name="Stock S.P."/>
            <person name="Adams B.J."/>
            <person name="Sternberg P.W."/>
            <person name="Mortazavi A."/>
        </authorList>
    </citation>
    <scope>NUCLEOTIDE SEQUENCE [LARGE SCALE GENOMIC DNA]</scope>
    <source>
        <strain evidence="7 8">ALL</strain>
    </source>
</reference>
<dbReference type="InterPro" id="IPR000719">
    <property type="entry name" value="Prot_kinase_dom"/>
</dbReference>
<dbReference type="SUPFAM" id="SSF56112">
    <property type="entry name" value="Protein kinase-like (PK-like)"/>
    <property type="match status" value="1"/>
</dbReference>
<evidence type="ECO:0000313" key="7">
    <source>
        <dbReference type="EMBL" id="TKR67728.1"/>
    </source>
</evidence>
<reference evidence="7 8" key="2">
    <citation type="journal article" date="2019" name="G3 (Bethesda)">
        <title>Hybrid Assembly of the Genome of the Entomopathogenic Nematode Steinernema carpocapsae Identifies the X-Chromosome.</title>
        <authorList>
            <person name="Serra L."/>
            <person name="Macchietto M."/>
            <person name="Macias-Munoz A."/>
            <person name="McGill C.J."/>
            <person name="Rodriguez I.M."/>
            <person name="Rodriguez B."/>
            <person name="Murad R."/>
            <person name="Mortazavi A."/>
        </authorList>
    </citation>
    <scope>NUCLEOTIDE SEQUENCE [LARGE SCALE GENOMIC DNA]</scope>
    <source>
        <strain evidence="7 8">ALL</strain>
    </source>
</reference>
<keyword evidence="3" id="KW-0547">Nucleotide-binding</keyword>
<dbReference type="InterPro" id="IPR011009">
    <property type="entry name" value="Kinase-like_dom_sf"/>
</dbReference>
<evidence type="ECO:0000256" key="1">
    <source>
        <dbReference type="ARBA" id="ARBA00022527"/>
    </source>
</evidence>
<evidence type="ECO:0000259" key="6">
    <source>
        <dbReference type="PROSITE" id="PS50011"/>
    </source>
</evidence>
<sequence>MKRHYIPFENGQILYVAGRRIRIVKHIAEDIRMNVYVVTSGEQDLILKEVFDPPDMRTYRQVCSLKGKHLNSGEWELTVQNKLGDHANIVQAIGGHPYAQDPRRFLILMERAPFGDLGQVLQEWSSVEYHTAWSFYDQIVSALGHMHRHHQVHAGVGSRNIFVFSSEVVKVGDFGNGFHDNEKAEMTRGQLEDLIDAAQILLRMLLGRRASPLEDLHFRNIDSEDGAEGFLWEHTLWAERMTAADVWFLRQQLERSYDRPLPWGYNT</sequence>
<dbReference type="Pfam" id="PF07714">
    <property type="entry name" value="PK_Tyr_Ser-Thr"/>
    <property type="match status" value="1"/>
</dbReference>
<keyword evidence="8" id="KW-1185">Reference proteome</keyword>
<keyword evidence="4" id="KW-0418">Kinase</keyword>
<organism evidence="7 8">
    <name type="scientific">Steinernema carpocapsae</name>
    <name type="common">Entomopathogenic nematode</name>
    <dbReference type="NCBI Taxonomy" id="34508"/>
    <lineage>
        <taxon>Eukaryota</taxon>
        <taxon>Metazoa</taxon>
        <taxon>Ecdysozoa</taxon>
        <taxon>Nematoda</taxon>
        <taxon>Chromadorea</taxon>
        <taxon>Rhabditida</taxon>
        <taxon>Tylenchina</taxon>
        <taxon>Panagrolaimomorpha</taxon>
        <taxon>Strongyloidoidea</taxon>
        <taxon>Steinernematidae</taxon>
        <taxon>Steinernema</taxon>
    </lineage>
</organism>
<evidence type="ECO:0000256" key="2">
    <source>
        <dbReference type="ARBA" id="ARBA00022679"/>
    </source>
</evidence>
<gene>
    <name evidence="7" type="ORF">L596_023834</name>
</gene>
<name>A0A4U5MEW7_STECR</name>
<dbReference type="OrthoDB" id="346907at2759"/>
<evidence type="ECO:0000256" key="3">
    <source>
        <dbReference type="ARBA" id="ARBA00022741"/>
    </source>
</evidence>
<dbReference type="Proteomes" id="UP000298663">
    <property type="component" value="Unassembled WGS sequence"/>
</dbReference>
<dbReference type="GO" id="GO:0005524">
    <property type="term" value="F:ATP binding"/>
    <property type="evidence" value="ECO:0007669"/>
    <property type="project" value="UniProtKB-KW"/>
</dbReference>
<proteinExistence type="predicted"/>